<feature type="region of interest" description="Disordered" evidence="9">
    <location>
        <begin position="176"/>
        <end position="195"/>
    </location>
</feature>
<dbReference type="Pfam" id="PF23602">
    <property type="entry name" value="CS_DNAAF11_C"/>
    <property type="match status" value="1"/>
</dbReference>
<dbReference type="PROSITE" id="PS51450">
    <property type="entry name" value="LRR"/>
    <property type="match status" value="2"/>
</dbReference>
<feature type="compositionally biased region" description="Acidic residues" evidence="9">
    <location>
        <begin position="183"/>
        <end position="192"/>
    </location>
</feature>
<protein>
    <submittedName>
        <fullName evidence="11">Putative U2 small nuclear ribonucleoprotein A</fullName>
    </submittedName>
</protein>
<organism evidence="11">
    <name type="scientific">Trepomonas sp. PC1</name>
    <dbReference type="NCBI Taxonomy" id="1076344"/>
    <lineage>
        <taxon>Eukaryota</taxon>
        <taxon>Metamonada</taxon>
        <taxon>Diplomonadida</taxon>
        <taxon>Hexamitidae</taxon>
        <taxon>Hexamitinae</taxon>
        <taxon>Trepomonas</taxon>
    </lineage>
</organism>
<evidence type="ECO:0000313" key="11">
    <source>
        <dbReference type="EMBL" id="JAP95387.1"/>
    </source>
</evidence>
<keyword evidence="3" id="KW-0963">Cytoplasm</keyword>
<evidence type="ECO:0000256" key="9">
    <source>
        <dbReference type="SAM" id="MobiDB-lite"/>
    </source>
</evidence>
<dbReference type="GO" id="GO:1990904">
    <property type="term" value="C:ribonucleoprotein complex"/>
    <property type="evidence" value="ECO:0007669"/>
    <property type="project" value="UniProtKB-KW"/>
</dbReference>
<evidence type="ECO:0000256" key="1">
    <source>
        <dbReference type="ARBA" id="ARBA00004138"/>
    </source>
</evidence>
<keyword evidence="6" id="KW-0969">Cilium</keyword>
<dbReference type="InterPro" id="IPR001611">
    <property type="entry name" value="Leu-rich_rpt"/>
</dbReference>
<feature type="compositionally biased region" description="Basic and acidic residues" evidence="9">
    <location>
        <begin position="340"/>
        <end position="349"/>
    </location>
</feature>
<evidence type="ECO:0000256" key="3">
    <source>
        <dbReference type="ARBA" id="ARBA00022490"/>
    </source>
</evidence>
<feature type="domain" description="Dynein axonemal assembly factor 11-like CS" evidence="10">
    <location>
        <begin position="213"/>
        <end position="313"/>
    </location>
</feature>
<sequence length="363" mass="43051">MVRITLELIRKRTEHHDGPLDQLQEIALHQYKIRKIETLNQLCPRLQILLLQNNKITKIEGLQRLKSLKYLNLALNRITRLENMESLESLQKLDLTVNFIYDYRDFKCLSGLTRFEELHVLGNPCESSPYFRQYVLVQLMHLKRFNGEEVTRAERIQASQLIHQKIDEINQMKFEKQNPNWAEESENSDYTENDSNTRIKRAAEQTAHEECALKIIEKKREKGMLLNDQIMQWNDTSFRQEIELLDQTQEVLLKIYLPEHLSTEYVTVDVETDWVFVKIKEKTMQLRLPHKVKIDQARVVRVMVTGVLKVYMPVWDDDKIIVYKPIEKKLPKQEIQTIAADKEEKNDQKAEEEDLPEDLPDLV</sequence>
<dbReference type="SMART" id="SM00365">
    <property type="entry name" value="LRR_SD22"/>
    <property type="match status" value="4"/>
</dbReference>
<dbReference type="InterPro" id="IPR056496">
    <property type="entry name" value="CS_DNAAF11_C"/>
</dbReference>
<proteinExistence type="inferred from homology"/>
<keyword evidence="5" id="KW-0677">Repeat</keyword>
<dbReference type="PANTHER" id="PTHR18849:SF0">
    <property type="entry name" value="CILIA- AND FLAGELLA-ASSOCIATED PROTEIN 410-RELATED"/>
    <property type="match status" value="1"/>
</dbReference>
<gene>
    <name evidence="11" type="ORF">TPC1_11642</name>
</gene>
<evidence type="ECO:0000256" key="2">
    <source>
        <dbReference type="ARBA" id="ARBA00004496"/>
    </source>
</evidence>
<evidence type="ECO:0000256" key="6">
    <source>
        <dbReference type="ARBA" id="ARBA00023069"/>
    </source>
</evidence>
<dbReference type="GO" id="GO:0005929">
    <property type="term" value="C:cilium"/>
    <property type="evidence" value="ECO:0007669"/>
    <property type="project" value="UniProtKB-SubCell"/>
</dbReference>
<comment type="similarity">
    <text evidence="8">Belongs to the tilB family.</text>
</comment>
<comment type="subcellular location">
    <subcellularLocation>
        <location evidence="1">Cell projection</location>
        <location evidence="1">Cilium</location>
    </subcellularLocation>
    <subcellularLocation>
        <location evidence="2">Cytoplasm</location>
    </subcellularLocation>
</comment>
<evidence type="ECO:0000256" key="5">
    <source>
        <dbReference type="ARBA" id="ARBA00022737"/>
    </source>
</evidence>
<feature type="region of interest" description="Disordered" evidence="9">
    <location>
        <begin position="338"/>
        <end position="363"/>
    </location>
</feature>
<dbReference type="GO" id="GO:0005737">
    <property type="term" value="C:cytoplasm"/>
    <property type="evidence" value="ECO:0007669"/>
    <property type="project" value="UniProtKB-SubCell"/>
</dbReference>
<name>A0A146KFZ6_9EUKA</name>
<reference evidence="11" key="1">
    <citation type="submission" date="2015-07" db="EMBL/GenBank/DDBJ databases">
        <title>Adaptation to a free-living lifestyle via gene acquisitions in the diplomonad Trepomonas sp. PC1.</title>
        <authorList>
            <person name="Xu F."/>
            <person name="Jerlstrom-Hultqvist J."/>
            <person name="Kolisko M."/>
            <person name="Simpson A.G.B."/>
            <person name="Roger A.J."/>
            <person name="Svard S.G."/>
            <person name="Andersson J.O."/>
        </authorList>
    </citation>
    <scope>NUCLEOTIDE SEQUENCE</scope>
    <source>
        <strain evidence="11">PC1</strain>
    </source>
</reference>
<dbReference type="SUPFAM" id="SSF52058">
    <property type="entry name" value="L domain-like"/>
    <property type="match status" value="1"/>
</dbReference>
<dbReference type="EMBL" id="GDID01001219">
    <property type="protein sequence ID" value="JAP95387.1"/>
    <property type="molecule type" value="Transcribed_RNA"/>
</dbReference>
<dbReference type="Gene3D" id="3.80.10.10">
    <property type="entry name" value="Ribonuclease Inhibitor"/>
    <property type="match status" value="1"/>
</dbReference>
<keyword evidence="4" id="KW-0433">Leucine-rich repeat</keyword>
<dbReference type="FunFam" id="3.80.10.10:FF:000052">
    <property type="entry name" value="Leucine rich repeat containing 6"/>
    <property type="match status" value="1"/>
</dbReference>
<dbReference type="Pfam" id="PF14580">
    <property type="entry name" value="LRR_9"/>
    <property type="match status" value="1"/>
</dbReference>
<keyword evidence="7" id="KW-0966">Cell projection</keyword>
<evidence type="ECO:0000256" key="7">
    <source>
        <dbReference type="ARBA" id="ARBA00023273"/>
    </source>
</evidence>
<evidence type="ECO:0000256" key="4">
    <source>
        <dbReference type="ARBA" id="ARBA00022614"/>
    </source>
</evidence>
<evidence type="ECO:0000256" key="8">
    <source>
        <dbReference type="ARBA" id="ARBA00049982"/>
    </source>
</evidence>
<evidence type="ECO:0000259" key="10">
    <source>
        <dbReference type="Pfam" id="PF23602"/>
    </source>
</evidence>
<dbReference type="PANTHER" id="PTHR18849">
    <property type="entry name" value="LEUCINE RICH REPEAT PROTEIN"/>
    <property type="match status" value="1"/>
</dbReference>
<feature type="compositionally biased region" description="Acidic residues" evidence="9">
    <location>
        <begin position="350"/>
        <end position="363"/>
    </location>
</feature>
<dbReference type="AlphaFoldDB" id="A0A146KFZ6"/>
<dbReference type="InterPro" id="IPR032675">
    <property type="entry name" value="LRR_dom_sf"/>
</dbReference>
<accession>A0A146KFZ6</accession>
<keyword evidence="11" id="KW-0687">Ribonucleoprotein</keyword>